<dbReference type="FunCoup" id="T1H7R9">
    <property type="interactions" value="26"/>
</dbReference>
<evidence type="ECO:0000256" key="5">
    <source>
        <dbReference type="ARBA" id="ARBA00022692"/>
    </source>
</evidence>
<dbReference type="AlphaFoldDB" id="T1H7R9"/>
<evidence type="ECO:0000256" key="9">
    <source>
        <dbReference type="ARBA" id="ARBA00023136"/>
    </source>
</evidence>
<evidence type="ECO:0000313" key="13">
    <source>
        <dbReference type="EnsemblMetazoa" id="RPRC000048-PA"/>
    </source>
</evidence>
<dbReference type="HOGENOM" id="CLU_024950_1_1_1"/>
<keyword evidence="8 12" id="KW-0406">Ion transport</keyword>
<dbReference type="GO" id="GO:0015280">
    <property type="term" value="F:ligand-gated sodium channel activity"/>
    <property type="evidence" value="ECO:0007669"/>
    <property type="project" value="TreeGrafter"/>
</dbReference>
<dbReference type="PANTHER" id="PTHR11690:SF288">
    <property type="entry name" value="AMILORIDE-SENSITIVE NA+ CHANNEL-RELATED"/>
    <property type="match status" value="1"/>
</dbReference>
<dbReference type="InterPro" id="IPR001873">
    <property type="entry name" value="ENaC"/>
</dbReference>
<organism evidence="13 14">
    <name type="scientific">Rhodnius prolixus</name>
    <name type="common">Triatomid bug</name>
    <dbReference type="NCBI Taxonomy" id="13249"/>
    <lineage>
        <taxon>Eukaryota</taxon>
        <taxon>Metazoa</taxon>
        <taxon>Ecdysozoa</taxon>
        <taxon>Arthropoda</taxon>
        <taxon>Hexapoda</taxon>
        <taxon>Insecta</taxon>
        <taxon>Pterygota</taxon>
        <taxon>Neoptera</taxon>
        <taxon>Paraneoptera</taxon>
        <taxon>Hemiptera</taxon>
        <taxon>Heteroptera</taxon>
        <taxon>Panheteroptera</taxon>
        <taxon>Cimicomorpha</taxon>
        <taxon>Reduviidae</taxon>
        <taxon>Triatominae</taxon>
        <taxon>Rhodnius</taxon>
    </lineage>
</organism>
<dbReference type="Proteomes" id="UP000015103">
    <property type="component" value="Unassembled WGS sequence"/>
</dbReference>
<evidence type="ECO:0000256" key="8">
    <source>
        <dbReference type="ARBA" id="ARBA00023065"/>
    </source>
</evidence>
<comment type="similarity">
    <text evidence="2 12">Belongs to the amiloride-sensitive sodium channel (TC 1.A.6) family.</text>
</comment>
<dbReference type="VEuPathDB" id="VectorBase:RPRC000048"/>
<keyword evidence="10 12" id="KW-0739">Sodium transport</keyword>
<dbReference type="eggNOG" id="KOG4294">
    <property type="taxonomic scope" value="Eukaryota"/>
</dbReference>
<dbReference type="EnsemblMetazoa" id="RPRC000048-RA">
    <property type="protein sequence ID" value="RPRC000048-PA"/>
    <property type="gene ID" value="RPRC000048"/>
</dbReference>
<dbReference type="EMBL" id="ACPB03005214">
    <property type="status" value="NOT_ANNOTATED_CDS"/>
    <property type="molecule type" value="Genomic_DNA"/>
</dbReference>
<dbReference type="OMA" id="IIHEYCD"/>
<keyword evidence="4 12" id="KW-0894">Sodium channel</keyword>
<name>T1H7R9_RHOPR</name>
<evidence type="ECO:0000256" key="7">
    <source>
        <dbReference type="ARBA" id="ARBA00023053"/>
    </source>
</evidence>
<evidence type="ECO:0000256" key="4">
    <source>
        <dbReference type="ARBA" id="ARBA00022461"/>
    </source>
</evidence>
<protein>
    <submittedName>
        <fullName evidence="13">Uncharacterized protein</fullName>
    </submittedName>
</protein>
<dbReference type="PRINTS" id="PR01078">
    <property type="entry name" value="AMINACHANNEL"/>
</dbReference>
<evidence type="ECO:0000313" key="14">
    <source>
        <dbReference type="Proteomes" id="UP000015103"/>
    </source>
</evidence>
<sequence>MLAKKGSKGKITPSGSVKHHFQDYCASTSIHGVKYLGEEERPLAERIWWLLVFIICLSGNFFLIGKVWIKWHESPVIVSFAETTTPVWQVPFPAVTLCSETKSRSTLFNFTDAVNRNLTEEIDGEMFNKMSDVSLLCDNHVIVENGSLTTNESTIEFLFEVAPPFEDTVHICKWKGPATQNCSHLFTPIITDEGVCFSFNMLPTVELFRGQGIPYFEDNGYRTEGWTLEGGYPPDAPLDTYPHRALTAGAKAGLIFVMKAMWKDADYYCKGPVQGFRVLLHNPAEVPSVGERYLRAPLRQEIVASIQPKIMTTSKGLRSYSPDRRQCYFPSERYLAHFKVYTQRNCELECLTNYTLKKCGCVGLHMPRSESVKICGGGSKECMLEANDLLRRYEIESSYKETKQETCDCLPACTSIQYDAETSQADFEVENVFRSYNDNLTEIVGSSMARVSVFFKDMQFTTSRRSELFGLVDFLANCGGLLGLFCGVSLLSLVEIIYYVTLRLWGNMK</sequence>
<dbReference type="Gene3D" id="1.10.287.770">
    <property type="entry name" value="YojJ-like"/>
    <property type="match status" value="1"/>
</dbReference>
<keyword evidence="7" id="KW-0915">Sodium</keyword>
<keyword evidence="5 12" id="KW-0812">Transmembrane</keyword>
<proteinExistence type="inferred from homology"/>
<evidence type="ECO:0000256" key="2">
    <source>
        <dbReference type="ARBA" id="ARBA00007193"/>
    </source>
</evidence>
<keyword evidence="9" id="KW-0472">Membrane</keyword>
<keyword evidence="14" id="KW-1185">Reference proteome</keyword>
<accession>T1H7R9</accession>
<dbReference type="STRING" id="13249.T1H7R9"/>
<keyword evidence="11 12" id="KW-0407">Ion channel</keyword>
<dbReference type="Pfam" id="PF00858">
    <property type="entry name" value="ASC"/>
    <property type="match status" value="1"/>
</dbReference>
<evidence type="ECO:0000256" key="3">
    <source>
        <dbReference type="ARBA" id="ARBA00022448"/>
    </source>
</evidence>
<keyword evidence="3 12" id="KW-0813">Transport</keyword>
<reference evidence="13" key="1">
    <citation type="submission" date="2015-05" db="UniProtKB">
        <authorList>
            <consortium name="EnsemblMetazoa"/>
        </authorList>
    </citation>
    <scope>IDENTIFICATION</scope>
</reference>
<keyword evidence="6" id="KW-1133">Transmembrane helix</keyword>
<evidence type="ECO:0000256" key="10">
    <source>
        <dbReference type="ARBA" id="ARBA00023201"/>
    </source>
</evidence>
<evidence type="ECO:0000256" key="11">
    <source>
        <dbReference type="ARBA" id="ARBA00023303"/>
    </source>
</evidence>
<dbReference type="PANTHER" id="PTHR11690">
    <property type="entry name" value="AMILORIDE-SENSITIVE SODIUM CHANNEL-RELATED"/>
    <property type="match status" value="1"/>
</dbReference>
<comment type="subcellular location">
    <subcellularLocation>
        <location evidence="1">Membrane</location>
        <topology evidence="1">Multi-pass membrane protein</topology>
    </subcellularLocation>
</comment>
<dbReference type="InParanoid" id="T1H7R9"/>
<evidence type="ECO:0000256" key="1">
    <source>
        <dbReference type="ARBA" id="ARBA00004141"/>
    </source>
</evidence>
<evidence type="ECO:0000256" key="6">
    <source>
        <dbReference type="ARBA" id="ARBA00022989"/>
    </source>
</evidence>
<evidence type="ECO:0000256" key="12">
    <source>
        <dbReference type="RuleBase" id="RU000679"/>
    </source>
</evidence>
<dbReference type="GO" id="GO:0005886">
    <property type="term" value="C:plasma membrane"/>
    <property type="evidence" value="ECO:0007669"/>
    <property type="project" value="TreeGrafter"/>
</dbReference>
<dbReference type="Gene3D" id="2.60.470.10">
    <property type="entry name" value="Acid-sensing ion channels like domains"/>
    <property type="match status" value="1"/>
</dbReference>